<evidence type="ECO:0000256" key="3">
    <source>
        <dbReference type="ARBA" id="ARBA00023002"/>
    </source>
</evidence>
<proteinExistence type="inferred from homology"/>
<organism evidence="6 7">
    <name type="scientific">Actinomadura gamaensis</name>
    <dbReference type="NCBI Taxonomy" id="1763541"/>
    <lineage>
        <taxon>Bacteria</taxon>
        <taxon>Bacillati</taxon>
        <taxon>Actinomycetota</taxon>
        <taxon>Actinomycetes</taxon>
        <taxon>Streptosporangiales</taxon>
        <taxon>Thermomonosporaceae</taxon>
        <taxon>Actinomadura</taxon>
    </lineage>
</organism>
<protein>
    <submittedName>
        <fullName evidence="6">Ketopantoate reductase family protein</fullName>
    </submittedName>
</protein>
<sequence length="334" mass="35298">MRYVIIGAGAIGGSLGGRLHQGGHEVVLVARGEHGRVLREDGLTLVTPEGRARLRVPVVSGPAEIGLAPDDVLVLAVKTQDTVAALDAWRGRPVLGGGTAGERLPVLCAQNGVANEVMALRRFRRVYGAFVLLPATYLTPGEIVAPGAPLTGLLVLGRHPSGIDDTAERIAADLEASRFRAVTVPDLPRWKYLKLLGNLGNAIEAVCGEPSPELHVRARAEADHVLRAAGIDRADDADIAELRGALVETREIEGEQVSRNSSWQSIRRGGSVETDYLNGEIVVMGRTLGVPTPVNEALQDAANESARLGRAPGELSLDELVARIAAHERLTVGG</sequence>
<comment type="caution">
    <text evidence="6">The sequence shown here is derived from an EMBL/GenBank/DDBJ whole genome shotgun (WGS) entry which is preliminary data.</text>
</comment>
<dbReference type="SUPFAM" id="SSF48179">
    <property type="entry name" value="6-phosphogluconate dehydrogenase C-terminal domain-like"/>
    <property type="match status" value="1"/>
</dbReference>
<reference evidence="7" key="1">
    <citation type="journal article" date="2019" name="Int. J. Syst. Evol. Microbiol.">
        <title>The Global Catalogue of Microorganisms (GCM) 10K type strain sequencing project: providing services to taxonomists for standard genome sequencing and annotation.</title>
        <authorList>
            <consortium name="The Broad Institute Genomics Platform"/>
            <consortium name="The Broad Institute Genome Sequencing Center for Infectious Disease"/>
            <person name="Wu L."/>
            <person name="Ma J."/>
        </authorList>
    </citation>
    <scope>NUCLEOTIDE SEQUENCE [LARGE SCALE GENOMIC DNA]</scope>
    <source>
        <strain evidence="7">KLKA75</strain>
    </source>
</reference>
<evidence type="ECO:0000259" key="5">
    <source>
        <dbReference type="Pfam" id="PF08546"/>
    </source>
</evidence>
<dbReference type="EMBL" id="JBHSIT010000002">
    <property type="protein sequence ID" value="MFC4907238.1"/>
    <property type="molecule type" value="Genomic_DNA"/>
</dbReference>
<accession>A0ABV9TUX8</accession>
<keyword evidence="7" id="KW-1185">Reference proteome</keyword>
<name>A0ABV9TUX8_9ACTN</name>
<dbReference type="RefSeq" id="WP_378252976.1">
    <property type="nucleotide sequence ID" value="NZ_JBHSIT010000002.1"/>
</dbReference>
<dbReference type="Pfam" id="PF08546">
    <property type="entry name" value="ApbA_C"/>
    <property type="match status" value="1"/>
</dbReference>
<dbReference type="InterPro" id="IPR008927">
    <property type="entry name" value="6-PGluconate_DH-like_C_sf"/>
</dbReference>
<dbReference type="Pfam" id="PF02558">
    <property type="entry name" value="ApbA"/>
    <property type="match status" value="1"/>
</dbReference>
<evidence type="ECO:0000313" key="7">
    <source>
        <dbReference type="Proteomes" id="UP001595872"/>
    </source>
</evidence>
<evidence type="ECO:0000256" key="2">
    <source>
        <dbReference type="ARBA" id="ARBA00022857"/>
    </source>
</evidence>
<dbReference type="InterPro" id="IPR036291">
    <property type="entry name" value="NAD(P)-bd_dom_sf"/>
</dbReference>
<dbReference type="Gene3D" id="1.10.1040.10">
    <property type="entry name" value="N-(1-d-carboxylethyl)-l-norvaline Dehydrogenase, domain 2"/>
    <property type="match status" value="1"/>
</dbReference>
<comment type="similarity">
    <text evidence="1">Belongs to the ketopantoate reductase family.</text>
</comment>
<keyword evidence="3" id="KW-0560">Oxidoreductase</keyword>
<dbReference type="SUPFAM" id="SSF51735">
    <property type="entry name" value="NAD(P)-binding Rossmann-fold domains"/>
    <property type="match status" value="1"/>
</dbReference>
<dbReference type="InterPro" id="IPR013752">
    <property type="entry name" value="KPA_reductase"/>
</dbReference>
<keyword evidence="2" id="KW-0521">NADP</keyword>
<dbReference type="Proteomes" id="UP001595872">
    <property type="component" value="Unassembled WGS sequence"/>
</dbReference>
<dbReference type="InterPro" id="IPR013332">
    <property type="entry name" value="KPR_N"/>
</dbReference>
<feature type="domain" description="Ketopantoate reductase N-terminal" evidence="4">
    <location>
        <begin position="4"/>
        <end position="147"/>
    </location>
</feature>
<evidence type="ECO:0000259" key="4">
    <source>
        <dbReference type="Pfam" id="PF02558"/>
    </source>
</evidence>
<dbReference type="PANTHER" id="PTHR43765:SF2">
    <property type="entry name" value="2-DEHYDROPANTOATE 2-REDUCTASE"/>
    <property type="match status" value="1"/>
</dbReference>
<evidence type="ECO:0000313" key="6">
    <source>
        <dbReference type="EMBL" id="MFC4907238.1"/>
    </source>
</evidence>
<dbReference type="Gene3D" id="3.40.50.720">
    <property type="entry name" value="NAD(P)-binding Rossmann-like Domain"/>
    <property type="match status" value="1"/>
</dbReference>
<dbReference type="InterPro" id="IPR013328">
    <property type="entry name" value="6PGD_dom2"/>
</dbReference>
<gene>
    <name evidence="6" type="ORF">ACFPCY_07900</name>
</gene>
<dbReference type="PANTHER" id="PTHR43765">
    <property type="entry name" value="2-DEHYDROPANTOATE 2-REDUCTASE-RELATED"/>
    <property type="match status" value="1"/>
</dbReference>
<dbReference type="InterPro" id="IPR050838">
    <property type="entry name" value="Ketopantoate_reductase"/>
</dbReference>
<evidence type="ECO:0000256" key="1">
    <source>
        <dbReference type="ARBA" id="ARBA00007870"/>
    </source>
</evidence>
<feature type="domain" description="Ketopantoate reductase C-terminal" evidence="5">
    <location>
        <begin position="213"/>
        <end position="303"/>
    </location>
</feature>